<evidence type="ECO:0000256" key="2">
    <source>
        <dbReference type="RuleBase" id="RU003476"/>
    </source>
</evidence>
<dbReference type="PROSITE" id="PS00893">
    <property type="entry name" value="NUDIX_BOX"/>
    <property type="match status" value="1"/>
</dbReference>
<evidence type="ECO:0000259" key="3">
    <source>
        <dbReference type="PROSITE" id="PS51462"/>
    </source>
</evidence>
<comment type="similarity">
    <text evidence="2">Belongs to the Nudix hydrolase family.</text>
</comment>
<dbReference type="EMBL" id="JX649876">
    <property type="protein sequence ID" value="AGC71569.1"/>
    <property type="molecule type" value="Genomic_DNA"/>
</dbReference>
<sequence>MRGDEVLLIATAGGRRWQLPKGHLEAGELPAEAAVREVREETGVTGSIVAPLSGVDYTFLERGRHRIRKHVDYFLLAYESGSEADFEPREVVAARWFPWREAIAKLSHANDRRVAEQAWRIARERQGGPTPSGE</sequence>
<protein>
    <submittedName>
        <fullName evidence="4">NUDIX hydrolase</fullName>
    </submittedName>
</protein>
<evidence type="ECO:0000256" key="1">
    <source>
        <dbReference type="ARBA" id="ARBA00022801"/>
    </source>
</evidence>
<name>L7VVM2_9BACT</name>
<organism evidence="4">
    <name type="scientific">uncultured bacterium A1Q1_fos_517</name>
    <dbReference type="NCBI Taxonomy" id="1256582"/>
    <lineage>
        <taxon>Bacteria</taxon>
        <taxon>environmental samples</taxon>
    </lineage>
</organism>
<dbReference type="PANTHER" id="PTHR21340:SF0">
    <property type="entry name" value="BIS(5'-NUCLEOSYL)-TETRAPHOSPHATASE [ASYMMETRICAL]"/>
    <property type="match status" value="1"/>
</dbReference>
<dbReference type="AlphaFoldDB" id="L7VVM2"/>
<dbReference type="Pfam" id="PF00293">
    <property type="entry name" value="NUDIX"/>
    <property type="match status" value="1"/>
</dbReference>
<reference evidence="4" key="1">
    <citation type="submission" date="2012-09" db="EMBL/GenBank/DDBJ databases">
        <title>Metagenomic Characterization of a Microbial Community in Wastewater Detects High Levels of Antibiotic Resistance.</title>
        <authorList>
            <person name="Abrams M."/>
            <person name="Caldwell A."/>
            <person name="Vandaei E."/>
            <person name="Lee W."/>
            <person name="Perrott J."/>
            <person name="Khan S.Y."/>
            <person name="Ta J."/>
            <person name="Romero D."/>
            <person name="Nguyen V."/>
            <person name="Pourmand N."/>
            <person name="Ouverney C.C."/>
        </authorList>
    </citation>
    <scope>NUCLEOTIDE SEQUENCE</scope>
</reference>
<dbReference type="PANTHER" id="PTHR21340">
    <property type="entry name" value="DIADENOSINE 5,5-P1,P4-TETRAPHOSPHATE PYROPHOSPHOHYDROLASE MUTT"/>
    <property type="match status" value="1"/>
</dbReference>
<dbReference type="GO" id="GO:0004081">
    <property type="term" value="F:bis(5'-nucleosyl)-tetraphosphatase (asymmetrical) activity"/>
    <property type="evidence" value="ECO:0007669"/>
    <property type="project" value="TreeGrafter"/>
</dbReference>
<dbReference type="InterPro" id="IPR015797">
    <property type="entry name" value="NUDIX_hydrolase-like_dom_sf"/>
</dbReference>
<dbReference type="PROSITE" id="PS51462">
    <property type="entry name" value="NUDIX"/>
    <property type="match status" value="1"/>
</dbReference>
<dbReference type="InterPro" id="IPR020084">
    <property type="entry name" value="NUDIX_hydrolase_CS"/>
</dbReference>
<feature type="domain" description="Nudix hydrolase" evidence="3">
    <location>
        <begin position="1"/>
        <end position="120"/>
    </location>
</feature>
<evidence type="ECO:0000313" key="4">
    <source>
        <dbReference type="EMBL" id="AGC71569.1"/>
    </source>
</evidence>
<dbReference type="CDD" id="cd03673">
    <property type="entry name" value="NUDIX_Ap6A_hydrolase"/>
    <property type="match status" value="1"/>
</dbReference>
<dbReference type="InterPro" id="IPR000086">
    <property type="entry name" value="NUDIX_hydrolase_dom"/>
</dbReference>
<proteinExistence type="inferred from homology"/>
<dbReference type="InterPro" id="IPR020476">
    <property type="entry name" value="Nudix_hydrolase"/>
</dbReference>
<dbReference type="Gene3D" id="3.90.79.10">
    <property type="entry name" value="Nucleoside Triphosphate Pyrophosphohydrolase"/>
    <property type="match status" value="1"/>
</dbReference>
<accession>L7VVM2</accession>
<dbReference type="GO" id="GO:0006167">
    <property type="term" value="P:AMP biosynthetic process"/>
    <property type="evidence" value="ECO:0007669"/>
    <property type="project" value="TreeGrafter"/>
</dbReference>
<dbReference type="SUPFAM" id="SSF55811">
    <property type="entry name" value="Nudix"/>
    <property type="match status" value="1"/>
</dbReference>
<dbReference type="PRINTS" id="PR00502">
    <property type="entry name" value="NUDIXFAMILY"/>
</dbReference>
<keyword evidence="1 2" id="KW-0378">Hydrolase</keyword>
<dbReference type="GO" id="GO:0006754">
    <property type="term" value="P:ATP biosynthetic process"/>
    <property type="evidence" value="ECO:0007669"/>
    <property type="project" value="TreeGrafter"/>
</dbReference>
<dbReference type="InterPro" id="IPR051325">
    <property type="entry name" value="Nudix_hydrolase_domain"/>
</dbReference>